<feature type="transmembrane region" description="Helical" evidence="1">
    <location>
        <begin position="93"/>
        <end position="113"/>
    </location>
</feature>
<proteinExistence type="predicted"/>
<evidence type="ECO:0000256" key="1">
    <source>
        <dbReference type="SAM" id="Phobius"/>
    </source>
</evidence>
<evidence type="ECO:0008006" key="4">
    <source>
        <dbReference type="Google" id="ProtNLM"/>
    </source>
</evidence>
<reference evidence="2 3" key="1">
    <citation type="submission" date="2022-08" db="EMBL/GenBank/DDBJ databases">
        <title>Reclassification of Massilia species as members of the genera Telluria, Duganella, Pseudoduganella, Mokoshia gen. nov. and Zemynaea gen. nov. using orthogonal and non-orthogonal genome-based approaches.</title>
        <authorList>
            <person name="Bowman J.P."/>
        </authorList>
    </citation>
    <scope>NUCLEOTIDE SEQUENCE [LARGE SCALE GENOMIC DNA]</scope>
    <source>
        <strain evidence="2 3">LMG 28164</strain>
    </source>
</reference>
<dbReference type="Proteomes" id="UP001205560">
    <property type="component" value="Unassembled WGS sequence"/>
</dbReference>
<name>A0ABT2A6U1_9BURK</name>
<gene>
    <name evidence="2" type="ORF">NX782_11740</name>
</gene>
<evidence type="ECO:0000313" key="2">
    <source>
        <dbReference type="EMBL" id="MCS0589873.1"/>
    </source>
</evidence>
<keyword evidence="3" id="KW-1185">Reference proteome</keyword>
<protein>
    <recommendedName>
        <fullName evidence="4">DUF1648 domain-containing protein</fullName>
    </recommendedName>
</protein>
<feature type="transmembrane region" description="Helical" evidence="1">
    <location>
        <begin position="12"/>
        <end position="30"/>
    </location>
</feature>
<keyword evidence="1" id="KW-0812">Transmembrane</keyword>
<dbReference type="EMBL" id="JANUGX010000012">
    <property type="protein sequence ID" value="MCS0589873.1"/>
    <property type="molecule type" value="Genomic_DNA"/>
</dbReference>
<sequence>MKTFMRNRPAAVVNAFLVAAVFAVAFWTIDRLPGAGQVAIHWGPDNRPDAWIGGAAVQLVNPIVALVIWFLMCAAPQRFAAPGKSPDTVHARLSVVFQIQLAVQLLIAIYALGWSPF</sequence>
<organism evidence="2 3">
    <name type="scientific">Massilia norwichensis</name>
    <dbReference type="NCBI Taxonomy" id="1442366"/>
    <lineage>
        <taxon>Bacteria</taxon>
        <taxon>Pseudomonadati</taxon>
        <taxon>Pseudomonadota</taxon>
        <taxon>Betaproteobacteria</taxon>
        <taxon>Burkholderiales</taxon>
        <taxon>Oxalobacteraceae</taxon>
        <taxon>Telluria group</taxon>
        <taxon>Massilia</taxon>
    </lineage>
</organism>
<evidence type="ECO:0000313" key="3">
    <source>
        <dbReference type="Proteomes" id="UP001205560"/>
    </source>
</evidence>
<feature type="transmembrane region" description="Helical" evidence="1">
    <location>
        <begin position="50"/>
        <end position="72"/>
    </location>
</feature>
<accession>A0ABT2A6U1</accession>
<dbReference type="RefSeq" id="WP_258845639.1">
    <property type="nucleotide sequence ID" value="NZ_JANUGX010000012.1"/>
</dbReference>
<keyword evidence="1" id="KW-1133">Transmembrane helix</keyword>
<keyword evidence="1" id="KW-0472">Membrane</keyword>
<comment type="caution">
    <text evidence="2">The sequence shown here is derived from an EMBL/GenBank/DDBJ whole genome shotgun (WGS) entry which is preliminary data.</text>
</comment>